<comment type="caution">
    <text evidence="2">The sequence shown here is derived from an EMBL/GenBank/DDBJ whole genome shotgun (WGS) entry which is preliminary data.</text>
</comment>
<accession>A0A512BQY3</accession>
<dbReference type="AlphaFoldDB" id="A0A512BQY3"/>
<keyword evidence="3" id="KW-1185">Reference proteome</keyword>
<evidence type="ECO:0000256" key="1">
    <source>
        <dbReference type="SAM" id="MobiDB-lite"/>
    </source>
</evidence>
<sequence length="84" mass="8230">MPEAAPALPALVDPADPPSVPGEGLGAVVVSGVDPGELGAGVADGAPVDDGLPPVDPPPEEEPDWANAPPAARPPARITTESVR</sequence>
<organism evidence="2 3">
    <name type="scientific">Microvirga aerophila</name>
    <dbReference type="NCBI Taxonomy" id="670291"/>
    <lineage>
        <taxon>Bacteria</taxon>
        <taxon>Pseudomonadati</taxon>
        <taxon>Pseudomonadota</taxon>
        <taxon>Alphaproteobacteria</taxon>
        <taxon>Hyphomicrobiales</taxon>
        <taxon>Methylobacteriaceae</taxon>
        <taxon>Microvirga</taxon>
    </lineage>
</organism>
<dbReference type="EMBL" id="BJYU01000020">
    <property type="protein sequence ID" value="GEO14227.1"/>
    <property type="molecule type" value="Genomic_DNA"/>
</dbReference>
<feature type="compositionally biased region" description="Low complexity" evidence="1">
    <location>
        <begin position="65"/>
        <end position="77"/>
    </location>
</feature>
<feature type="compositionally biased region" description="Low complexity" evidence="1">
    <location>
        <begin position="1"/>
        <end position="14"/>
    </location>
</feature>
<feature type="compositionally biased region" description="Low complexity" evidence="1">
    <location>
        <begin position="43"/>
        <end position="53"/>
    </location>
</feature>
<gene>
    <name evidence="2" type="ORF">MAE02_19230</name>
</gene>
<dbReference type="RefSeq" id="WP_114186689.1">
    <property type="nucleotide sequence ID" value="NZ_BJYU01000020.1"/>
</dbReference>
<protein>
    <submittedName>
        <fullName evidence="2">Uncharacterized protein</fullName>
    </submittedName>
</protein>
<feature type="region of interest" description="Disordered" evidence="1">
    <location>
        <begin position="1"/>
        <end position="23"/>
    </location>
</feature>
<proteinExistence type="predicted"/>
<reference evidence="2 3" key="1">
    <citation type="submission" date="2019-07" db="EMBL/GenBank/DDBJ databases">
        <title>Whole genome shotgun sequence of Microvirga aerophila NBRC 106136.</title>
        <authorList>
            <person name="Hosoyama A."/>
            <person name="Uohara A."/>
            <person name="Ohji S."/>
            <person name="Ichikawa N."/>
        </authorList>
    </citation>
    <scope>NUCLEOTIDE SEQUENCE [LARGE SCALE GENOMIC DNA]</scope>
    <source>
        <strain evidence="2 3">NBRC 106136</strain>
    </source>
</reference>
<dbReference type="Proteomes" id="UP000321085">
    <property type="component" value="Unassembled WGS sequence"/>
</dbReference>
<feature type="region of interest" description="Disordered" evidence="1">
    <location>
        <begin position="35"/>
        <end position="84"/>
    </location>
</feature>
<name>A0A512BQY3_9HYPH</name>
<evidence type="ECO:0000313" key="2">
    <source>
        <dbReference type="EMBL" id="GEO14227.1"/>
    </source>
</evidence>
<evidence type="ECO:0000313" key="3">
    <source>
        <dbReference type="Proteomes" id="UP000321085"/>
    </source>
</evidence>